<reference evidence="11" key="1">
    <citation type="journal article" date="2015" name="Proc. Natl. Acad. Sci. U.S.A.">
        <title>Genome sequence of the Asian Tiger mosquito, Aedes albopictus, reveals insights into its biology, genetics, and evolution.</title>
        <authorList>
            <person name="Chen X.G."/>
            <person name="Jiang X."/>
            <person name="Gu J."/>
            <person name="Xu M."/>
            <person name="Wu Y."/>
            <person name="Deng Y."/>
            <person name="Zhang C."/>
            <person name="Bonizzoni M."/>
            <person name="Dermauw W."/>
            <person name="Vontas J."/>
            <person name="Armbruster P."/>
            <person name="Huang X."/>
            <person name="Yang Y."/>
            <person name="Zhang H."/>
            <person name="He W."/>
            <person name="Peng H."/>
            <person name="Liu Y."/>
            <person name="Wu K."/>
            <person name="Chen J."/>
            <person name="Lirakis M."/>
            <person name="Topalis P."/>
            <person name="Van Leeuwen T."/>
            <person name="Hall A.B."/>
            <person name="Jiang X."/>
            <person name="Thorpe C."/>
            <person name="Mueller R.L."/>
            <person name="Sun C."/>
            <person name="Waterhouse R.M."/>
            <person name="Yan G."/>
            <person name="Tu Z.J."/>
            <person name="Fang X."/>
            <person name="James A.A."/>
        </authorList>
    </citation>
    <scope>NUCLEOTIDE SEQUENCE [LARGE SCALE GENOMIC DNA]</scope>
    <source>
        <strain evidence="11">Foshan</strain>
    </source>
</reference>
<proteinExistence type="inferred from homology"/>
<keyword evidence="3" id="KW-0238">DNA-binding</keyword>
<evidence type="ECO:0000256" key="7">
    <source>
        <dbReference type="ARBA" id="ARBA00044529"/>
    </source>
</evidence>
<feature type="compositionally biased region" description="Polar residues" evidence="8">
    <location>
        <begin position="231"/>
        <end position="246"/>
    </location>
</feature>
<evidence type="ECO:0000256" key="3">
    <source>
        <dbReference type="ARBA" id="ARBA00023125"/>
    </source>
</evidence>
<dbReference type="InterPro" id="IPR052287">
    <property type="entry name" value="NHEJ_factor"/>
</dbReference>
<dbReference type="Gene3D" id="1.10.287.450">
    <property type="entry name" value="Helix hairpin bin"/>
    <property type="match status" value="1"/>
</dbReference>
<feature type="region of interest" description="Disordered" evidence="8">
    <location>
        <begin position="218"/>
        <end position="253"/>
    </location>
</feature>
<keyword evidence="5" id="KW-0539">Nucleus</keyword>
<keyword evidence="4" id="KW-0234">DNA repair</keyword>
<dbReference type="Pfam" id="PF09302">
    <property type="entry name" value="XLF"/>
    <property type="match status" value="1"/>
</dbReference>
<evidence type="ECO:0000256" key="4">
    <source>
        <dbReference type="ARBA" id="ARBA00023204"/>
    </source>
</evidence>
<evidence type="ECO:0000259" key="9">
    <source>
        <dbReference type="Pfam" id="PF09302"/>
    </source>
</evidence>
<dbReference type="RefSeq" id="XP_029711257.2">
    <property type="nucleotide sequence ID" value="XM_029855397.2"/>
</dbReference>
<organism evidence="10 11">
    <name type="scientific">Aedes albopictus</name>
    <name type="common">Asian tiger mosquito</name>
    <name type="synonym">Stegomyia albopicta</name>
    <dbReference type="NCBI Taxonomy" id="7160"/>
    <lineage>
        <taxon>Eukaryota</taxon>
        <taxon>Metazoa</taxon>
        <taxon>Ecdysozoa</taxon>
        <taxon>Arthropoda</taxon>
        <taxon>Hexapoda</taxon>
        <taxon>Insecta</taxon>
        <taxon>Pterygota</taxon>
        <taxon>Neoptera</taxon>
        <taxon>Endopterygota</taxon>
        <taxon>Diptera</taxon>
        <taxon>Nematocera</taxon>
        <taxon>Culicoidea</taxon>
        <taxon>Culicidae</taxon>
        <taxon>Culicinae</taxon>
        <taxon>Aedini</taxon>
        <taxon>Aedes</taxon>
        <taxon>Stegomyia</taxon>
    </lineage>
</organism>
<dbReference type="PANTHER" id="PTHR32235">
    <property type="entry name" value="NON-HOMOLOGOUS END-JOINING FACTOR 1"/>
    <property type="match status" value="1"/>
</dbReference>
<evidence type="ECO:0000256" key="8">
    <source>
        <dbReference type="SAM" id="MobiDB-lite"/>
    </source>
</evidence>
<evidence type="ECO:0000313" key="10">
    <source>
        <dbReference type="EnsemblMetazoa" id="AALFPA23_006306.P8180"/>
    </source>
</evidence>
<dbReference type="Gene3D" id="2.170.210.10">
    <property type="entry name" value="DNA double-strand break repair and VJ recombination XRCC4, N-terminal"/>
    <property type="match status" value="1"/>
</dbReference>
<keyword evidence="11" id="KW-1185">Reference proteome</keyword>
<dbReference type="InterPro" id="IPR015381">
    <property type="entry name" value="XLF-like_N"/>
</dbReference>
<dbReference type="InterPro" id="IPR038051">
    <property type="entry name" value="XRCC4-like_N_sf"/>
</dbReference>
<accession>A0ABM1Y6U0</accession>
<keyword evidence="2" id="KW-0227">DNA damage</keyword>
<sequence>MLEFLKINDKHYVVEVRKVAGEQTTVEDHESKLVLQCNLFDLSQLWCETITVEDLIKREKTNDCIIQYTAAVVTETLLDRKADDFSISQGCEDSIGGDLSLRLKYYVQGIPVTFTLRLKVATSDELAENIILPTWRTILMLYEENCALKDIILKKDIEIEQYKVEGAVLKRNLVATDKFDERKFSETFPLSTPSEGLKMRDLIKTRERRLNLMKHLKIKSKDPTEPGGSPIKNSPKLSKTILTPTRKSPGGRAKGLEAIFAKQRIPKSISASSLSLKRLQASQYDEEDDDDKAEVLSTSQSTVNRSDLNNTSGMVKIRKITKL</sequence>
<protein>
    <recommendedName>
        <fullName evidence="7">Non-homologous end-joining factor 1</fullName>
    </recommendedName>
</protein>
<comment type="similarity">
    <text evidence="6">Belongs to the XRCC4-XLF family. XLF subfamily.</text>
</comment>
<feature type="compositionally biased region" description="Polar residues" evidence="8">
    <location>
        <begin position="296"/>
        <end position="307"/>
    </location>
</feature>
<evidence type="ECO:0000313" key="11">
    <source>
        <dbReference type="Proteomes" id="UP000069940"/>
    </source>
</evidence>
<name>A0ABM1Y6U0_AEDAL</name>
<dbReference type="GeneID" id="115256592"/>
<evidence type="ECO:0000256" key="1">
    <source>
        <dbReference type="ARBA" id="ARBA00004123"/>
    </source>
</evidence>
<dbReference type="PANTHER" id="PTHR32235:SF1">
    <property type="entry name" value="NON-HOMOLOGOUS END-JOINING FACTOR 1"/>
    <property type="match status" value="1"/>
</dbReference>
<feature type="region of interest" description="Disordered" evidence="8">
    <location>
        <begin position="279"/>
        <end position="307"/>
    </location>
</feature>
<reference evidence="10" key="2">
    <citation type="submission" date="2025-05" db="UniProtKB">
        <authorList>
            <consortium name="EnsemblMetazoa"/>
        </authorList>
    </citation>
    <scope>IDENTIFICATION</scope>
    <source>
        <strain evidence="10">Foshan</strain>
    </source>
</reference>
<evidence type="ECO:0000256" key="5">
    <source>
        <dbReference type="ARBA" id="ARBA00023242"/>
    </source>
</evidence>
<comment type="subcellular location">
    <subcellularLocation>
        <location evidence="1">Nucleus</location>
    </subcellularLocation>
</comment>
<evidence type="ECO:0000256" key="6">
    <source>
        <dbReference type="ARBA" id="ARBA00025747"/>
    </source>
</evidence>
<feature type="domain" description="XLF-like N-terminal" evidence="9">
    <location>
        <begin position="39"/>
        <end position="119"/>
    </location>
</feature>
<dbReference type="EnsemblMetazoa" id="AALFPA23_006306.R8180">
    <property type="protein sequence ID" value="AALFPA23_006306.P8180"/>
    <property type="gene ID" value="AALFPA23_006306"/>
</dbReference>
<dbReference type="Proteomes" id="UP000069940">
    <property type="component" value="Unassembled WGS sequence"/>
</dbReference>
<evidence type="ECO:0000256" key="2">
    <source>
        <dbReference type="ARBA" id="ARBA00022763"/>
    </source>
</evidence>